<dbReference type="EMBL" id="JFZB01000005">
    <property type="protein sequence ID" value="KFI29032.1"/>
    <property type="molecule type" value="Genomic_DNA"/>
</dbReference>
<evidence type="ECO:0000313" key="1">
    <source>
        <dbReference type="EMBL" id="KFI29032.1"/>
    </source>
</evidence>
<accession>A0A086Y432</accession>
<reference evidence="1 2" key="1">
    <citation type="submission" date="2014-03" db="EMBL/GenBank/DDBJ databases">
        <title>Genome of Paenirhodobacter enshiensis DW2-9.</title>
        <authorList>
            <person name="Wang D."/>
            <person name="Wang G."/>
        </authorList>
    </citation>
    <scope>NUCLEOTIDE SEQUENCE [LARGE SCALE GENOMIC DNA]</scope>
    <source>
        <strain evidence="1 2">DW2-9</strain>
    </source>
</reference>
<protein>
    <submittedName>
        <fullName evidence="1">Uncharacterized protein</fullName>
    </submittedName>
</protein>
<dbReference type="RefSeq" id="WP_036635599.1">
    <property type="nucleotide sequence ID" value="NZ_JFZB01000005.1"/>
</dbReference>
<dbReference type="Proteomes" id="UP000028824">
    <property type="component" value="Unassembled WGS sequence"/>
</dbReference>
<name>A0A086Y432_9RHOB</name>
<keyword evidence="2" id="KW-1185">Reference proteome</keyword>
<gene>
    <name evidence="1" type="ORF">CG50_12645</name>
</gene>
<sequence>MAADIGLREEQGLIRQNELCDTLARIVEKLGPDHGAYIYRYIEGDEVTLLDAGQAIETTIAALRALTDLVSVRLGQVARQN</sequence>
<comment type="caution">
    <text evidence="1">The sequence shown here is derived from an EMBL/GenBank/DDBJ whole genome shotgun (WGS) entry which is preliminary data.</text>
</comment>
<dbReference type="AlphaFoldDB" id="A0A086Y432"/>
<evidence type="ECO:0000313" key="2">
    <source>
        <dbReference type="Proteomes" id="UP000028824"/>
    </source>
</evidence>
<proteinExistence type="predicted"/>
<organism evidence="1 2">
    <name type="scientific">Paenirhodobacter enshiensis</name>
    <dbReference type="NCBI Taxonomy" id="1105367"/>
    <lineage>
        <taxon>Bacteria</taxon>
        <taxon>Pseudomonadati</taxon>
        <taxon>Pseudomonadota</taxon>
        <taxon>Alphaproteobacteria</taxon>
        <taxon>Rhodobacterales</taxon>
        <taxon>Rhodobacter group</taxon>
        <taxon>Paenirhodobacter</taxon>
    </lineage>
</organism>